<evidence type="ECO:0000259" key="2">
    <source>
        <dbReference type="SMART" id="SM00672"/>
    </source>
</evidence>
<name>A0A6C0EMW8_9ZZZZ</name>
<sequence>MFMPTITAADLYYDQDPSFRFCDQDYQVMIRPIADENQVCDIVVRKLSGPWTTSETVCVLVETSAGDAEIIHLRGDPTHSNQETVVRRHGTLDGDTETMTPMPRRTWSWRDVPPLIRLSRLEFNQRFQTDLVTLPTSLIAVGIGADRAPYYYHEGGGVGSPEFGNIEAPIHHWVLVARETCGDRFRPCYMVVASTDGYLEAAPWHPERVVPKIMGEYECAGCYLPRCEPHEYPVFHSQRWVWAQSWHVGLPYVRGIPDRHYFYHNLYHPFRSFHAGIPWRTKTPKVLYIGQARDSVYNFMDANMQVLAQGRPPRAYFREKIAPIHAFVECPAGWMERRGAVHYRYILDVDGAASTWDATAWKLNSGSVILKPRSVWRQWFYGKMRAGEHYMEIANDFGDLADVYKWCEDHPDACEAMVARCRRLFQDVYAYTSVIGYTQQLLWDHMEPSLVHHHVDWVVYINLDKRVDRRTRMEEQLDAFGVRYDRFSAIAHEFGIVGCTRSHLEIYKMAKSRGARNVWILEDDLEFLVSRQELETTMHDLFTQCPRFDVAMLAYKLLERDDRGGGETAMYTRALCAQTASCYVVQAHYYDVLIRLYEEALPLLEHTRQHWLYANDQIWKLLQTTDTWVATKKRVGKQRDGYSDNAKCFMSYNF</sequence>
<feature type="domain" description="Glycosyl transferase CAP10" evidence="2">
    <location>
        <begin position="228"/>
        <end position="443"/>
    </location>
</feature>
<dbReference type="SMART" id="SM00672">
    <property type="entry name" value="CAP10"/>
    <property type="match status" value="1"/>
</dbReference>
<evidence type="ECO:0000256" key="1">
    <source>
        <dbReference type="ARBA" id="ARBA00022679"/>
    </source>
</evidence>
<dbReference type="AlphaFoldDB" id="A0A6C0EMW8"/>
<proteinExistence type="predicted"/>
<dbReference type="EMBL" id="MN738881">
    <property type="protein sequence ID" value="QHT29680.1"/>
    <property type="molecule type" value="Genomic_DNA"/>
</dbReference>
<dbReference type="InterPro" id="IPR006598">
    <property type="entry name" value="CAP10"/>
</dbReference>
<dbReference type="InterPro" id="IPR051091">
    <property type="entry name" value="O-Glucosyltr/Glycosyltrsf_90"/>
</dbReference>
<dbReference type="PANTHER" id="PTHR12203">
    <property type="entry name" value="KDEL LYS-ASP-GLU-LEU CONTAINING - RELATED"/>
    <property type="match status" value="1"/>
</dbReference>
<dbReference type="InterPro" id="IPR002654">
    <property type="entry name" value="Glyco_trans_25"/>
</dbReference>
<dbReference type="CDD" id="cd06532">
    <property type="entry name" value="Glyco_transf_25"/>
    <property type="match status" value="1"/>
</dbReference>
<reference evidence="3" key="1">
    <citation type="journal article" date="2020" name="Nature">
        <title>Giant virus diversity and host interactions through global metagenomics.</title>
        <authorList>
            <person name="Schulz F."/>
            <person name="Roux S."/>
            <person name="Paez-Espino D."/>
            <person name="Jungbluth S."/>
            <person name="Walsh D.A."/>
            <person name="Denef V.J."/>
            <person name="McMahon K.D."/>
            <person name="Konstantinidis K.T."/>
            <person name="Eloe-Fadrosh E.A."/>
            <person name="Kyrpides N.C."/>
            <person name="Woyke T."/>
        </authorList>
    </citation>
    <scope>NUCLEOTIDE SEQUENCE</scope>
    <source>
        <strain evidence="3">GVMAG-M-3300009068-24</strain>
    </source>
</reference>
<keyword evidence="1" id="KW-0808">Transferase</keyword>
<dbReference type="Pfam" id="PF05686">
    <property type="entry name" value="Glyco_transf_90"/>
    <property type="match status" value="1"/>
</dbReference>
<dbReference type="GO" id="GO:0016740">
    <property type="term" value="F:transferase activity"/>
    <property type="evidence" value="ECO:0007669"/>
    <property type="project" value="UniProtKB-KW"/>
</dbReference>
<evidence type="ECO:0000313" key="3">
    <source>
        <dbReference type="EMBL" id="QHT29680.1"/>
    </source>
</evidence>
<protein>
    <recommendedName>
        <fullName evidence="2">Glycosyl transferase CAP10 domain-containing protein</fullName>
    </recommendedName>
</protein>
<organism evidence="3">
    <name type="scientific">viral metagenome</name>
    <dbReference type="NCBI Taxonomy" id="1070528"/>
    <lineage>
        <taxon>unclassified sequences</taxon>
        <taxon>metagenomes</taxon>
        <taxon>organismal metagenomes</taxon>
    </lineage>
</organism>
<dbReference type="PANTHER" id="PTHR12203:SF35">
    <property type="entry name" value="PROTEIN O-GLUCOSYLTRANSFERASE 1"/>
    <property type="match status" value="1"/>
</dbReference>
<accession>A0A6C0EMW8</accession>